<keyword evidence="1" id="KW-0472">Membrane</keyword>
<reference evidence="2 3" key="2">
    <citation type="journal article" date="2005" name="Science">
        <title>The genome of the African trypanosome Trypanosoma brucei.</title>
        <authorList>
            <person name="Berriman M."/>
            <person name="Ghedin E."/>
            <person name="Hertz-Fowler C."/>
            <person name="Blandin G."/>
            <person name="Renauld H."/>
            <person name="Bartholomeu D.C."/>
            <person name="Lennard N.J."/>
            <person name="Caler E."/>
            <person name="Hamlin N.E."/>
            <person name="Haas B."/>
            <person name="Bohme U."/>
            <person name="Hannick L."/>
            <person name="Aslett M.A."/>
            <person name="Shallom J."/>
            <person name="Marcello L."/>
            <person name="Hou L."/>
            <person name="Wickstead B."/>
            <person name="Alsmark U.C."/>
            <person name="Arrowsmith C."/>
            <person name="Atkin R.J."/>
            <person name="Barron A.J."/>
            <person name="Bringaud F."/>
            <person name="Brooks K."/>
            <person name="Carrington M."/>
            <person name="Cherevach I."/>
            <person name="Chillingworth T.J."/>
            <person name="Churcher C."/>
            <person name="Clark L.N."/>
            <person name="Corton C.H."/>
            <person name="Cronin A."/>
            <person name="Davies R.M."/>
            <person name="Doggett J."/>
            <person name="Djikeng A."/>
            <person name="Feldblyum T."/>
            <person name="Field M.C."/>
            <person name="Fraser A."/>
            <person name="Goodhead I."/>
            <person name="Hance Z."/>
            <person name="Harper D."/>
            <person name="Harris B.R."/>
            <person name="Hauser H."/>
            <person name="Hostetler J."/>
            <person name="Ivens A."/>
            <person name="Jagels K."/>
            <person name="Johnson D."/>
            <person name="Johnson J."/>
            <person name="Jones K."/>
            <person name="Kerhornou A.X."/>
            <person name="Koo H."/>
            <person name="Larke N."/>
            <person name="Landfear S."/>
            <person name="Larkin C."/>
            <person name="Leech V."/>
            <person name="Line A."/>
            <person name="Lord A."/>
            <person name="Macleod A."/>
            <person name="Mooney P.J."/>
            <person name="Moule S."/>
            <person name="Martin D.M."/>
            <person name="Morgan G.W."/>
            <person name="Mungall K."/>
            <person name="Norbertczak H."/>
            <person name="Ormond D."/>
            <person name="Pai G."/>
            <person name="Peacock C.S."/>
            <person name="Peterson J."/>
            <person name="Quail M.A."/>
            <person name="Rabbinowitsch E."/>
            <person name="Rajandream M.A."/>
            <person name="Reitter C."/>
            <person name="Salzberg S.L."/>
            <person name="Sanders M."/>
            <person name="Schobel S."/>
            <person name="Sharp S."/>
            <person name="Simmonds M."/>
            <person name="Simpson A.J."/>
            <person name="Tallon L."/>
            <person name="Turner C.M."/>
            <person name="Tait A."/>
            <person name="Tivey A.R."/>
            <person name="Van Aken S."/>
            <person name="Walker D."/>
            <person name="Wanless D."/>
            <person name="Wang S."/>
            <person name="White B."/>
            <person name="White O."/>
            <person name="Whitehead S."/>
            <person name="Woodward J."/>
            <person name="Wortman J."/>
            <person name="Adams M.D."/>
            <person name="Embley T.M."/>
            <person name="Gull K."/>
            <person name="Ullu E."/>
            <person name="Barry J.D."/>
            <person name="Fairlamb A.H."/>
            <person name="Opperdoes F."/>
            <person name="Barrell B.G."/>
            <person name="Donelson J.E."/>
            <person name="Hall N."/>
            <person name="Fraser C.M."/>
            <person name="Melville S.E."/>
            <person name="El-Sayed N.M."/>
        </authorList>
    </citation>
    <scope>NUCLEOTIDE SEQUENCE [LARGE SCALE GENOMIC DNA]</scope>
    <source>
        <strain evidence="2 3">927/4 GUTat10.1</strain>
    </source>
</reference>
<gene>
    <name evidence="2" type="ORF">Tb09.160.4030</name>
</gene>
<dbReference type="RefSeq" id="XP_024498447.1">
    <property type="nucleotide sequence ID" value="XM_024642660.1"/>
</dbReference>
<dbReference type="InParanoid" id="Q38F02"/>
<dbReference type="PaxDb" id="5691-EAN76618"/>
<dbReference type="KEGG" id="tbr:Tb09.160.4030"/>
<dbReference type="EMBL" id="CM000207">
    <property type="protein sequence ID" value="EAN76618.1"/>
    <property type="molecule type" value="Genomic_DNA"/>
</dbReference>
<proteinExistence type="predicted"/>
<organism evidence="2 3">
    <name type="scientific">Trypanosoma brucei brucei (strain 927/4 GUTat10.1)</name>
    <dbReference type="NCBI Taxonomy" id="185431"/>
    <lineage>
        <taxon>Eukaryota</taxon>
        <taxon>Discoba</taxon>
        <taxon>Euglenozoa</taxon>
        <taxon>Kinetoplastea</taxon>
        <taxon>Metakinetoplastina</taxon>
        <taxon>Trypanosomatida</taxon>
        <taxon>Trypanosomatidae</taxon>
        <taxon>Trypanosoma</taxon>
    </lineage>
</organism>
<evidence type="ECO:0000256" key="1">
    <source>
        <dbReference type="SAM" id="Phobius"/>
    </source>
</evidence>
<name>Q38F02_TRYB2</name>
<keyword evidence="1" id="KW-1133">Transmembrane helix</keyword>
<keyword evidence="3" id="KW-1185">Reference proteome</keyword>
<reference evidence="2 3" key="1">
    <citation type="journal article" date="2005" name="Science">
        <title>Comparative genomics of trypanosomatid parasitic protozoa.</title>
        <authorList>
            <person name="El-Sayed N.M."/>
            <person name="Myler P.J."/>
            <person name="Blandin G."/>
            <person name="Berriman M."/>
            <person name="Crabtree J."/>
            <person name="Aggarwal G."/>
            <person name="Caler E."/>
            <person name="Renauld H."/>
            <person name="Worthey E.A."/>
            <person name="Hertz-Fowler C."/>
            <person name="Ghedin E."/>
            <person name="Peacock C."/>
            <person name="Bartholomeu D.C."/>
            <person name="Haas B.J."/>
            <person name="Tran A.N."/>
            <person name="Wortman J.R."/>
            <person name="Alsmark U.C."/>
            <person name="Angiuoli S."/>
            <person name="Anupama A."/>
            <person name="Badger J."/>
            <person name="Bringaud F."/>
            <person name="Cadag E."/>
            <person name="Carlton J.M."/>
            <person name="Cerqueira G.C."/>
            <person name="Creasy T."/>
            <person name="Delcher A.L."/>
            <person name="Djikeng A."/>
            <person name="Embley T.M."/>
            <person name="Hauser C."/>
            <person name="Ivens A.C."/>
            <person name="Kummerfeld S.K."/>
            <person name="Pereira-Leal J.B."/>
            <person name="Nilsson D."/>
            <person name="Peterson J."/>
            <person name="Salzberg S.L."/>
            <person name="Shallom J."/>
            <person name="Silva J.C."/>
            <person name="Sundaram J."/>
            <person name="Westenberger S."/>
            <person name="White O."/>
            <person name="Melville S.E."/>
            <person name="Donelson J.E."/>
            <person name="Andersson B."/>
            <person name="Stuart K.D."/>
            <person name="Hall N."/>
        </authorList>
    </citation>
    <scope>NUCLEOTIDE SEQUENCE [LARGE SCALE GENOMIC DNA]</scope>
    <source>
        <strain evidence="2 3">927/4 GUTat10.1</strain>
    </source>
</reference>
<dbReference type="GeneID" id="3660058"/>
<evidence type="ECO:0000313" key="3">
    <source>
        <dbReference type="Proteomes" id="UP000008524"/>
    </source>
</evidence>
<keyword evidence="1" id="KW-0812">Transmembrane</keyword>
<evidence type="ECO:0000313" key="2">
    <source>
        <dbReference type="EMBL" id="EAN76618.1"/>
    </source>
</evidence>
<sequence length="43" mass="4713">MNYFFEVPSPKRLISGNNIMCTCICMNVCVLGLGWGNSGGKKE</sequence>
<protein>
    <submittedName>
        <fullName evidence="2">Uncharacterized protein</fullName>
    </submittedName>
</protein>
<accession>Q38F02</accession>
<dbReference type="Proteomes" id="UP000008524">
    <property type="component" value="Chromosome 9"/>
</dbReference>
<dbReference type="AlphaFoldDB" id="Q38F02"/>
<feature type="transmembrane region" description="Helical" evidence="1">
    <location>
        <begin position="12"/>
        <end position="35"/>
    </location>
</feature>